<protein>
    <submittedName>
        <fullName evidence="4">Uncharacterized protein</fullName>
    </submittedName>
</protein>
<dbReference type="Gene3D" id="2.40.40.20">
    <property type="match status" value="1"/>
</dbReference>
<dbReference type="GO" id="GO:0046872">
    <property type="term" value="F:metal ion binding"/>
    <property type="evidence" value="ECO:0007669"/>
    <property type="project" value="UniProtKB-KW"/>
</dbReference>
<evidence type="ECO:0000313" key="4">
    <source>
        <dbReference type="EMBL" id="PIW16268.1"/>
    </source>
</evidence>
<dbReference type="SUPFAM" id="SSF53706">
    <property type="entry name" value="Formate dehydrogenase/DMSO reductase, domains 1-3"/>
    <property type="match status" value="1"/>
</dbReference>
<keyword evidence="3" id="KW-0411">Iron-sulfur</keyword>
<dbReference type="PANTHER" id="PTHR43105">
    <property type="entry name" value="RESPIRATORY NITRATE REDUCTASE"/>
    <property type="match status" value="1"/>
</dbReference>
<organism evidence="4 5">
    <name type="scientific">bacterium (Candidatus Blackallbacteria) CG17_big_fil_post_rev_8_21_14_2_50_48_46</name>
    <dbReference type="NCBI Taxonomy" id="2014261"/>
    <lineage>
        <taxon>Bacteria</taxon>
        <taxon>Candidatus Blackallbacteria</taxon>
    </lineage>
</organism>
<dbReference type="SUPFAM" id="SSF50692">
    <property type="entry name" value="ADC-like"/>
    <property type="match status" value="1"/>
</dbReference>
<keyword evidence="2" id="KW-0408">Iron</keyword>
<dbReference type="EMBL" id="PFFQ01000039">
    <property type="protein sequence ID" value="PIW16268.1"/>
    <property type="molecule type" value="Genomic_DNA"/>
</dbReference>
<accession>A0A2M7G371</accession>
<keyword evidence="1" id="KW-0479">Metal-binding</keyword>
<dbReference type="GO" id="GO:0016020">
    <property type="term" value="C:membrane"/>
    <property type="evidence" value="ECO:0007669"/>
    <property type="project" value="TreeGrafter"/>
</dbReference>
<sequence>MKTSYNHLPTIKHAGLLEELHGIPGYLHPAGFQDYGASFNWPFYSGGISGVIQVNETQSVSAIEDLPQGAYLLRTYFFGQLLERKAFLKPNGSLDVQSPGPLALPGSVFVAELEREDLRFTAMLRESSQGWSQRDGQGIQTFLFYRSMTRKLERIIENKMPEEGFAKLRISMGEQPTLFPLQLSPSVLDVTGRRVPLFYQDAINRLADLLLAYRPPYGRTLVYAGGDLDYFDQFAMHEVFRLLGVRNLTGTNEFGLRAAARCLELQAGEESPLVTLDQALEGPDRLFLLSGWNGFVSHLPVFNRLVLKEELDAWLIETCVTESAKILAARLSPERILLIRTGGDSLLALGVAHEILKNYPGALDQRFISQWTDKESLTEFLKLAQSEAYEIERVAETIAPDPAYLDRLVAGMRSIAASLVETRKIPVHIPGAGLSQTQGVVAHGLWNNLLALLGKLGVSAEGELRGGPLRLPYEKNDQTQVQGLAQDRFFGNLPLDQTGCQEAALRMGLPESAYAALLAEPSRPALEYPTLVEPGKRELIICIGQGLEGQMMDRTRWIEKLKAPETLLVVIDPMPGPFFLRHAALCLPTAPEVSQGRLYQNGEWRLTLALPRRAAPPETRSACTLLYDTMAEVSQHLRSDPDLNLEHADLAEHVKSGYLQKQFEAPEQGGALERAEGEVCRFVLWDRIQAYLKGNSQTRGPLYCRPEHADGLPVSWDELLSQGSLIYGGVGTSRHRQEPSKPALFHDLYRGPVSFKFLLPQANELELPEGIVLNSGCSTLSDHAGWIRFAIGSFHSGKTLASMDMPKEQILYVSEALAQAQSLQTGQKVRVTNLETERSAILPIAVTSRLKGRMVYLSYHHSVNEIEQDSYLNLLTYRSAKCARSGLPYLKSAQIKLEALQEQA</sequence>
<dbReference type="InterPro" id="IPR009010">
    <property type="entry name" value="Asp_de-COase-like_dom_sf"/>
</dbReference>
<gene>
    <name evidence="4" type="ORF">COW36_14185</name>
</gene>
<dbReference type="GO" id="GO:0051536">
    <property type="term" value="F:iron-sulfur cluster binding"/>
    <property type="evidence" value="ECO:0007669"/>
    <property type="project" value="UniProtKB-KW"/>
</dbReference>
<dbReference type="InterPro" id="IPR050123">
    <property type="entry name" value="Prok_molybdopt-oxidoreductase"/>
</dbReference>
<reference evidence="4 5" key="1">
    <citation type="submission" date="2017-09" db="EMBL/GenBank/DDBJ databases">
        <title>Depth-based differentiation of microbial function through sediment-hosted aquifers and enrichment of novel symbionts in the deep terrestrial subsurface.</title>
        <authorList>
            <person name="Probst A.J."/>
            <person name="Ladd B."/>
            <person name="Jarett J.K."/>
            <person name="Geller-Mcgrath D.E."/>
            <person name="Sieber C.M."/>
            <person name="Emerson J.B."/>
            <person name="Anantharaman K."/>
            <person name="Thomas B.C."/>
            <person name="Malmstrom R."/>
            <person name="Stieglmeier M."/>
            <person name="Klingl A."/>
            <person name="Woyke T."/>
            <person name="Ryan C.M."/>
            <person name="Banfield J.F."/>
        </authorList>
    </citation>
    <scope>NUCLEOTIDE SEQUENCE [LARGE SCALE GENOMIC DNA]</scope>
    <source>
        <strain evidence="4">CG17_big_fil_post_rev_8_21_14_2_50_48_46</strain>
    </source>
</reference>
<evidence type="ECO:0000256" key="3">
    <source>
        <dbReference type="ARBA" id="ARBA00023014"/>
    </source>
</evidence>
<dbReference type="AlphaFoldDB" id="A0A2M7G371"/>
<comment type="caution">
    <text evidence="4">The sequence shown here is derived from an EMBL/GenBank/DDBJ whole genome shotgun (WGS) entry which is preliminary data.</text>
</comment>
<proteinExistence type="predicted"/>
<name>A0A2M7G371_9BACT</name>
<dbReference type="PANTHER" id="PTHR43105:SF10">
    <property type="entry name" value="NADH-QUINONE OXIDOREDUCTASE SUBUNIT G"/>
    <property type="match status" value="1"/>
</dbReference>
<evidence type="ECO:0000313" key="5">
    <source>
        <dbReference type="Proteomes" id="UP000231019"/>
    </source>
</evidence>
<dbReference type="Proteomes" id="UP000231019">
    <property type="component" value="Unassembled WGS sequence"/>
</dbReference>
<dbReference type="Gene3D" id="3.40.50.740">
    <property type="match status" value="1"/>
</dbReference>
<evidence type="ECO:0000256" key="1">
    <source>
        <dbReference type="ARBA" id="ARBA00022723"/>
    </source>
</evidence>
<dbReference type="Gene3D" id="3.40.228.10">
    <property type="entry name" value="Dimethylsulfoxide Reductase, domain 2"/>
    <property type="match status" value="1"/>
</dbReference>
<evidence type="ECO:0000256" key="2">
    <source>
        <dbReference type="ARBA" id="ARBA00023004"/>
    </source>
</evidence>